<name>A0AAE4VH69_MYCFO</name>
<keyword evidence="1" id="KW-0175">Coiled coil</keyword>
<gene>
    <name evidence="2" type="ORF">R4485_29675</name>
</gene>
<protein>
    <submittedName>
        <fullName evidence="2">Uncharacterized protein</fullName>
    </submittedName>
</protein>
<feature type="coiled-coil region" evidence="1">
    <location>
        <begin position="23"/>
        <end position="50"/>
    </location>
</feature>
<dbReference type="RefSeq" id="WP_317722551.1">
    <property type="nucleotide sequence ID" value="NZ_JAWLVK010000038.1"/>
</dbReference>
<organism evidence="2 3">
    <name type="scientific">Mycolicibacterium fortuitum</name>
    <name type="common">Mycobacterium fortuitum</name>
    <dbReference type="NCBI Taxonomy" id="1766"/>
    <lineage>
        <taxon>Bacteria</taxon>
        <taxon>Bacillati</taxon>
        <taxon>Actinomycetota</taxon>
        <taxon>Actinomycetes</taxon>
        <taxon>Mycobacteriales</taxon>
        <taxon>Mycobacteriaceae</taxon>
        <taxon>Mycolicibacterium</taxon>
    </lineage>
</organism>
<evidence type="ECO:0000313" key="2">
    <source>
        <dbReference type="EMBL" id="MDV7294331.1"/>
    </source>
</evidence>
<accession>A0AAE4VH69</accession>
<evidence type="ECO:0000313" key="3">
    <source>
        <dbReference type="Proteomes" id="UP001186041"/>
    </source>
</evidence>
<comment type="caution">
    <text evidence="2">The sequence shown here is derived from an EMBL/GenBank/DDBJ whole genome shotgun (WGS) entry which is preliminary data.</text>
</comment>
<dbReference type="Proteomes" id="UP001186041">
    <property type="component" value="Unassembled WGS sequence"/>
</dbReference>
<evidence type="ECO:0000256" key="1">
    <source>
        <dbReference type="SAM" id="Coils"/>
    </source>
</evidence>
<reference evidence="2" key="1">
    <citation type="submission" date="2023-10" db="EMBL/GenBank/DDBJ databases">
        <title>Mycolicibacterium fortuitum clinical isolates causing pulmonary infections in humans.</title>
        <authorList>
            <person name="Mejia-Ponce P.M."/>
            <person name="Zenteno-Cuevas R."/>
            <person name="Licona-Cassani C."/>
        </authorList>
    </citation>
    <scope>NUCLEOTIDE SEQUENCE</scope>
    <source>
        <strain evidence="2">M8</strain>
    </source>
</reference>
<sequence length="85" mass="9667">MIDLPEVINASGIAIAAILTAWQARTSKRVRDLEARLAVVEDERDEFKKLFRIAVRHIRDWMAWAMHHAPGTPAPPIPDELKDEV</sequence>
<dbReference type="EMBL" id="JAWLVV010000039">
    <property type="protein sequence ID" value="MDV7294331.1"/>
    <property type="molecule type" value="Genomic_DNA"/>
</dbReference>
<dbReference type="AlphaFoldDB" id="A0AAE4VH69"/>
<proteinExistence type="predicted"/>